<gene>
    <name evidence="1" type="ORF">LEP1GSC081_4372</name>
</gene>
<sequence length="43" mass="5166">MWELPPLENSSHFLTPNSRYLELVQKPQKILHNNSLEIFNKMK</sequence>
<organism evidence="1 2">
    <name type="scientific">Leptospira kirschneri str. H1</name>
    <dbReference type="NCBI Taxonomy" id="1049966"/>
    <lineage>
        <taxon>Bacteria</taxon>
        <taxon>Pseudomonadati</taxon>
        <taxon>Spirochaetota</taxon>
        <taxon>Spirochaetia</taxon>
        <taxon>Leptospirales</taxon>
        <taxon>Leptospiraceae</taxon>
        <taxon>Leptospira</taxon>
    </lineage>
</organism>
<evidence type="ECO:0000313" key="2">
    <source>
        <dbReference type="Proteomes" id="UP000006253"/>
    </source>
</evidence>
<proteinExistence type="predicted"/>
<comment type="caution">
    <text evidence="1">The sequence shown here is derived from an EMBL/GenBank/DDBJ whole genome shotgun (WGS) entry which is preliminary data.</text>
</comment>
<dbReference type="Proteomes" id="UP000006253">
    <property type="component" value="Unassembled WGS sequence"/>
</dbReference>
<dbReference type="AlphaFoldDB" id="A0A0E2B7C9"/>
<dbReference type="EMBL" id="AHMY02000013">
    <property type="protein sequence ID" value="EKO17094.1"/>
    <property type="molecule type" value="Genomic_DNA"/>
</dbReference>
<evidence type="ECO:0008006" key="3">
    <source>
        <dbReference type="Google" id="ProtNLM"/>
    </source>
</evidence>
<accession>A0A0E2B7C9</accession>
<reference evidence="1 2" key="1">
    <citation type="submission" date="2012-10" db="EMBL/GenBank/DDBJ databases">
        <authorList>
            <person name="Harkins D.M."/>
            <person name="Durkin A.S."/>
            <person name="Brinkac L.M."/>
            <person name="Selengut J.D."/>
            <person name="Sanka R."/>
            <person name="DePew J."/>
            <person name="Purushe J."/>
            <person name="Peacock S.J."/>
            <person name="Thaipadungpanit J."/>
            <person name="Wuthiekanun V.W."/>
            <person name="Day N.P."/>
            <person name="Vinetz J.M."/>
            <person name="Sutton G.G."/>
            <person name="Nelson W.C."/>
            <person name="Fouts D.E."/>
        </authorList>
    </citation>
    <scope>NUCLEOTIDE SEQUENCE [LARGE SCALE GENOMIC DNA]</scope>
    <source>
        <strain evidence="1 2">H1</strain>
    </source>
</reference>
<protein>
    <recommendedName>
        <fullName evidence="3">SLEI domain protein, PF07620 family</fullName>
    </recommendedName>
</protein>
<evidence type="ECO:0000313" key="1">
    <source>
        <dbReference type="EMBL" id="EKO17094.1"/>
    </source>
</evidence>
<name>A0A0E2B7C9_9LEPT</name>